<protein>
    <recommendedName>
        <fullName evidence="4">Lipoprotein</fullName>
    </recommendedName>
</protein>
<sequence>MKLWFSTGVATITVLVLLSGCQKGDDEMKKKLA</sequence>
<dbReference type="STRING" id="1522312.GCA_900177895_01086"/>
<accession>A0A238HGZ4</accession>
<evidence type="ECO:0008006" key="4">
    <source>
        <dbReference type="Google" id="ProtNLM"/>
    </source>
</evidence>
<dbReference type="Proteomes" id="UP000215450">
    <property type="component" value="Unassembled WGS sequence"/>
</dbReference>
<evidence type="ECO:0000313" key="3">
    <source>
        <dbReference type="Proteomes" id="UP000215450"/>
    </source>
</evidence>
<evidence type="ECO:0000313" key="1">
    <source>
        <dbReference type="EMBL" id="SMQ12456.1"/>
    </source>
</evidence>
<reference evidence="2 3" key="2">
    <citation type="submission" date="2017-06" db="EMBL/GenBank/DDBJ databases">
        <authorList>
            <person name="Kim H.J."/>
            <person name="Triplett B.A."/>
        </authorList>
    </citation>
    <scope>NUCLEOTIDE SEQUENCE [LARGE SCALE GENOMIC DNA]</scope>
    <source>
        <strain evidence="2">Kingella_eburonensis</strain>
    </source>
</reference>
<proteinExistence type="predicted"/>
<reference evidence="1" key="1">
    <citation type="submission" date="2017-05" db="EMBL/GenBank/DDBJ databases">
        <authorList>
            <person name="Song R."/>
            <person name="Chenine A.L."/>
            <person name="Ruprecht R.M."/>
        </authorList>
    </citation>
    <scope>NUCLEOTIDE SEQUENCE</scope>
    <source>
        <strain evidence="1">Kingella_eburonensis</strain>
    </source>
</reference>
<dbReference type="EMBL" id="FXUV01000022">
    <property type="protein sequence ID" value="SMQ12456.1"/>
    <property type="molecule type" value="Genomic_DNA"/>
</dbReference>
<gene>
    <name evidence="2" type="ORF">KEBURONENSIS_01281</name>
    <name evidence="1" type="ORF">KEBURONENSIS_01356</name>
</gene>
<evidence type="ECO:0000313" key="2">
    <source>
        <dbReference type="EMBL" id="SNB69747.1"/>
    </source>
</evidence>
<dbReference type="AlphaFoldDB" id="A0A238HGZ4"/>
<keyword evidence="3" id="KW-1185">Reference proteome</keyword>
<dbReference type="EMBL" id="FXUV02000024">
    <property type="protein sequence ID" value="SNB69747.1"/>
    <property type="molecule type" value="Genomic_DNA"/>
</dbReference>
<dbReference type="PROSITE" id="PS51257">
    <property type="entry name" value="PROKAR_LIPOPROTEIN"/>
    <property type="match status" value="1"/>
</dbReference>
<organism evidence="1">
    <name type="scientific">Kingella negevensis</name>
    <dbReference type="NCBI Taxonomy" id="1522312"/>
    <lineage>
        <taxon>Bacteria</taxon>
        <taxon>Pseudomonadati</taxon>
        <taxon>Pseudomonadota</taxon>
        <taxon>Betaproteobacteria</taxon>
        <taxon>Neisseriales</taxon>
        <taxon>Neisseriaceae</taxon>
        <taxon>Kingella</taxon>
    </lineage>
</organism>
<name>A0A238HGZ4_9NEIS</name>